<feature type="region of interest" description="Disordered" evidence="1">
    <location>
        <begin position="1"/>
        <end position="25"/>
    </location>
</feature>
<feature type="compositionally biased region" description="Low complexity" evidence="1">
    <location>
        <begin position="14"/>
        <end position="25"/>
    </location>
</feature>
<evidence type="ECO:0000313" key="3">
    <source>
        <dbReference type="Proteomes" id="UP001556367"/>
    </source>
</evidence>
<name>A0ABR3IV80_9AGAR</name>
<evidence type="ECO:0000256" key="1">
    <source>
        <dbReference type="SAM" id="MobiDB-lite"/>
    </source>
</evidence>
<reference evidence="3" key="1">
    <citation type="submission" date="2024-06" db="EMBL/GenBank/DDBJ databases">
        <title>Multi-omics analyses provide insights into the biosynthesis of the anticancer antibiotic pleurotin in Hohenbuehelia grisea.</title>
        <authorList>
            <person name="Weaver J.A."/>
            <person name="Alberti F."/>
        </authorList>
    </citation>
    <scope>NUCLEOTIDE SEQUENCE [LARGE SCALE GENOMIC DNA]</scope>
    <source>
        <strain evidence="3">T-177</strain>
    </source>
</reference>
<feature type="compositionally biased region" description="Basic residues" evidence="1">
    <location>
        <begin position="179"/>
        <end position="199"/>
    </location>
</feature>
<dbReference type="EMBL" id="JASNQZ010000015">
    <property type="protein sequence ID" value="KAL0947177.1"/>
    <property type="molecule type" value="Genomic_DNA"/>
</dbReference>
<proteinExistence type="predicted"/>
<evidence type="ECO:0000313" key="2">
    <source>
        <dbReference type="EMBL" id="KAL0947177.1"/>
    </source>
</evidence>
<feature type="region of interest" description="Disordered" evidence="1">
    <location>
        <begin position="145"/>
        <end position="199"/>
    </location>
</feature>
<comment type="caution">
    <text evidence="2">The sequence shown here is derived from an EMBL/GenBank/DDBJ whole genome shotgun (WGS) entry which is preliminary data.</text>
</comment>
<sequence length="199" mass="20493">MPIPPSSATERRCTGTTSPPSLPTTGNCNTSAVQCCNSLQRPDSNIGTLIFDLGAVPSIGGSNAEVGFACGPTISGTGLNVDVLLATRRAARVPLLLPIFLHGLPPAHITAMASRLASPSPVALSTIEADGVRAGDEATSGVEEAANAGIDANTIGRTGSRGEGGEPDIGSTYSGERKRPSRSPIRKFLRKFKRTRDGL</sequence>
<keyword evidence="3" id="KW-1185">Reference proteome</keyword>
<protein>
    <recommendedName>
        <fullName evidence="4">Hydrophobin</fullName>
    </recommendedName>
</protein>
<gene>
    <name evidence="2" type="ORF">HGRIS_013301</name>
</gene>
<evidence type="ECO:0008006" key="4">
    <source>
        <dbReference type="Google" id="ProtNLM"/>
    </source>
</evidence>
<accession>A0ABR3IV80</accession>
<dbReference type="CDD" id="cd23507">
    <property type="entry name" value="hydrophobin_I"/>
    <property type="match status" value="1"/>
</dbReference>
<organism evidence="2 3">
    <name type="scientific">Hohenbuehelia grisea</name>
    <dbReference type="NCBI Taxonomy" id="104357"/>
    <lineage>
        <taxon>Eukaryota</taxon>
        <taxon>Fungi</taxon>
        <taxon>Dikarya</taxon>
        <taxon>Basidiomycota</taxon>
        <taxon>Agaricomycotina</taxon>
        <taxon>Agaricomycetes</taxon>
        <taxon>Agaricomycetidae</taxon>
        <taxon>Agaricales</taxon>
        <taxon>Pleurotineae</taxon>
        <taxon>Pleurotaceae</taxon>
        <taxon>Hohenbuehelia</taxon>
    </lineage>
</organism>
<dbReference type="Proteomes" id="UP001556367">
    <property type="component" value="Unassembled WGS sequence"/>
</dbReference>